<reference evidence="5 6" key="1">
    <citation type="journal article" date="2010" name="Stand. Genomic Sci.">
        <title>Complete genome sequence of Aminobacterium colombiense type strain (ALA-1).</title>
        <authorList>
            <person name="Chertkov O."/>
            <person name="Sikorski J."/>
            <person name="Brambilla E."/>
            <person name="Lapidus A."/>
            <person name="Copeland A."/>
            <person name="Glavina Del Rio T."/>
            <person name="Nolan M."/>
            <person name="Lucas S."/>
            <person name="Tice H."/>
            <person name="Cheng J.F."/>
            <person name="Han C."/>
            <person name="Detter J.C."/>
            <person name="Bruce D."/>
            <person name="Tapia R."/>
            <person name="Goodwin L."/>
            <person name="Pitluck S."/>
            <person name="Liolios K."/>
            <person name="Ivanova N."/>
            <person name="Mavromatis K."/>
            <person name="Ovchinnikova G."/>
            <person name="Pati A."/>
            <person name="Chen A."/>
            <person name="Palaniappan K."/>
            <person name="Land M."/>
            <person name="Hauser L."/>
            <person name="Chang Y.J."/>
            <person name="Jeffries C.D."/>
            <person name="Spring S."/>
            <person name="Rohde M."/>
            <person name="Goker M."/>
            <person name="Bristow J."/>
            <person name="Eisen J.A."/>
            <person name="Markowitz V."/>
            <person name="Hugenholtz P."/>
            <person name="Kyrpides N.C."/>
            <person name="Klenk H.P."/>
        </authorList>
    </citation>
    <scope>NUCLEOTIDE SEQUENCE [LARGE SCALE GENOMIC DNA]</scope>
    <source>
        <strain evidence="6">DSM 12261 / ALA-1</strain>
    </source>
</reference>
<dbReference type="InterPro" id="IPR027417">
    <property type="entry name" value="P-loop_NTPase"/>
</dbReference>
<evidence type="ECO:0000256" key="1">
    <source>
        <dbReference type="ARBA" id="ARBA00022723"/>
    </source>
</evidence>
<keyword evidence="3" id="KW-0411">Iron-sulfur</keyword>
<dbReference type="OrthoDB" id="9778602at2"/>
<keyword evidence="6" id="KW-1185">Reference proteome</keyword>
<dbReference type="STRING" id="572547.Amico_0016"/>
<name>D5EC83_AMICL</name>
<protein>
    <submittedName>
        <fullName evidence="5">Cobyrinic acid ac-diamide synthase</fullName>
    </submittedName>
</protein>
<dbReference type="PANTHER" id="PTHR43534:SF1">
    <property type="entry name" value="4FE-4S CLUSTER CONTAINING PARA FAMILY ATPASE PROTEIN"/>
    <property type="match status" value="1"/>
</dbReference>
<dbReference type="Pfam" id="PF01656">
    <property type="entry name" value="CbiA"/>
    <property type="match status" value="1"/>
</dbReference>
<dbReference type="Gene3D" id="3.40.50.300">
    <property type="entry name" value="P-loop containing nucleotide triphosphate hydrolases"/>
    <property type="match status" value="1"/>
</dbReference>
<dbReference type="SUPFAM" id="SSF52540">
    <property type="entry name" value="P-loop containing nucleoside triphosphate hydrolases"/>
    <property type="match status" value="1"/>
</dbReference>
<proteinExistence type="predicted"/>
<feature type="domain" description="4Fe-4S ferredoxin-type" evidence="4">
    <location>
        <begin position="62"/>
        <end position="91"/>
    </location>
</feature>
<feature type="domain" description="4Fe-4S ferredoxin-type" evidence="4">
    <location>
        <begin position="99"/>
        <end position="120"/>
    </location>
</feature>
<evidence type="ECO:0000256" key="2">
    <source>
        <dbReference type="ARBA" id="ARBA00023004"/>
    </source>
</evidence>
<dbReference type="SUPFAM" id="SSF54862">
    <property type="entry name" value="4Fe-4S ferredoxins"/>
    <property type="match status" value="1"/>
</dbReference>
<dbReference type="AlphaFoldDB" id="D5EC83"/>
<dbReference type="InterPro" id="IPR002586">
    <property type="entry name" value="CobQ/CobB/MinD/ParA_Nub-bd_dom"/>
</dbReference>
<dbReference type="InterPro" id="IPR017896">
    <property type="entry name" value="4Fe4S_Fe-S-bd"/>
</dbReference>
<keyword evidence="1" id="KW-0479">Metal-binding</keyword>
<dbReference type="Gene3D" id="3.30.70.20">
    <property type="match status" value="1"/>
</dbReference>
<evidence type="ECO:0000313" key="5">
    <source>
        <dbReference type="EMBL" id="ADE56165.1"/>
    </source>
</evidence>
<organism evidence="5 6">
    <name type="scientific">Aminobacterium colombiense (strain DSM 12261 / ALA-1)</name>
    <dbReference type="NCBI Taxonomy" id="572547"/>
    <lineage>
        <taxon>Bacteria</taxon>
        <taxon>Thermotogati</taxon>
        <taxon>Synergistota</taxon>
        <taxon>Synergistia</taxon>
        <taxon>Synergistales</taxon>
        <taxon>Aminobacteriaceae</taxon>
        <taxon>Aminobacterium</taxon>
    </lineage>
</organism>
<dbReference type="PROSITE" id="PS51379">
    <property type="entry name" value="4FE4S_FER_2"/>
    <property type="match status" value="2"/>
</dbReference>
<evidence type="ECO:0000313" key="6">
    <source>
        <dbReference type="Proteomes" id="UP000002366"/>
    </source>
</evidence>
<gene>
    <name evidence="5" type="ordered locus">Amico_0016</name>
</gene>
<dbReference type="PANTHER" id="PTHR43534">
    <property type="entry name" value="MIND SUPERFAMILY P-LOOP ATPASE CONTAINING AN INSERTED FERREDOXIN DOMAIN"/>
    <property type="match status" value="1"/>
</dbReference>
<dbReference type="GO" id="GO:0051536">
    <property type="term" value="F:iron-sulfur cluster binding"/>
    <property type="evidence" value="ECO:0007669"/>
    <property type="project" value="UniProtKB-KW"/>
</dbReference>
<dbReference type="CDD" id="cd03110">
    <property type="entry name" value="SIMIBI_bact_arch"/>
    <property type="match status" value="1"/>
</dbReference>
<sequence length="292" mass="31522">MTPKEIVIISGKGGTGKTCIMAALCSSFSGKAVFCDVDVDAPNLQLLLNPQDEQAFSFTGRKIPEIDTERCTVCGGCVGFCRFNALEKANNGITLLPWKCEGCGGCALVCPHQAISMHSYEQGQYWRGTTTYGPLWHARLHAGEENSGMLVARLKKESRKEALKEGVPFIVIDGPPGISCPAISALTGATLAVAVTEPSLSGLHDLLRLSKLCASLDVPLAIVLNKSDLSEAKGEEIKNEAKKENWHFLGSIPFRPNVVEAISKKEIPLEALSPEIDSIYNNLTNLINIIKR</sequence>
<dbReference type="PROSITE" id="PS00198">
    <property type="entry name" value="4FE4S_FER_1"/>
    <property type="match status" value="1"/>
</dbReference>
<accession>D5EC83</accession>
<dbReference type="InterPro" id="IPR017900">
    <property type="entry name" value="4Fe4S_Fe_S_CS"/>
</dbReference>
<dbReference type="HOGENOM" id="CLU_067767_1_0_0"/>
<dbReference type="Proteomes" id="UP000002366">
    <property type="component" value="Chromosome"/>
</dbReference>
<dbReference type="KEGG" id="aco:Amico_0016"/>
<dbReference type="Pfam" id="PF00037">
    <property type="entry name" value="Fer4"/>
    <property type="match status" value="2"/>
</dbReference>
<dbReference type="EMBL" id="CP001997">
    <property type="protein sequence ID" value="ADE56165.1"/>
    <property type="molecule type" value="Genomic_DNA"/>
</dbReference>
<dbReference type="eggNOG" id="COG1149">
    <property type="taxonomic scope" value="Bacteria"/>
</dbReference>
<keyword evidence="2" id="KW-0408">Iron</keyword>
<evidence type="ECO:0000259" key="4">
    <source>
        <dbReference type="PROSITE" id="PS51379"/>
    </source>
</evidence>
<dbReference type="RefSeq" id="WP_013047431.1">
    <property type="nucleotide sequence ID" value="NC_014011.1"/>
</dbReference>
<evidence type="ECO:0000256" key="3">
    <source>
        <dbReference type="ARBA" id="ARBA00023014"/>
    </source>
</evidence>
<dbReference type="GO" id="GO:0046872">
    <property type="term" value="F:metal ion binding"/>
    <property type="evidence" value="ECO:0007669"/>
    <property type="project" value="UniProtKB-KW"/>
</dbReference>